<dbReference type="SUPFAM" id="SSF50998">
    <property type="entry name" value="Quinoprotein alcohol dehydrogenase-like"/>
    <property type="match status" value="1"/>
</dbReference>
<accession>A0A1E2VBR7</accession>
<evidence type="ECO:0000313" key="2">
    <source>
        <dbReference type="Proteomes" id="UP000094291"/>
    </source>
</evidence>
<keyword evidence="2" id="KW-1185">Reference proteome</keyword>
<organism evidence="1 2">
    <name type="scientific">Terasakiispira papahanaumokuakeensis</name>
    <dbReference type="NCBI Taxonomy" id="197479"/>
    <lineage>
        <taxon>Bacteria</taxon>
        <taxon>Pseudomonadati</taxon>
        <taxon>Pseudomonadota</taxon>
        <taxon>Gammaproteobacteria</taxon>
        <taxon>Oceanospirillales</taxon>
        <taxon>Terasakiispira</taxon>
    </lineage>
</organism>
<reference evidence="1 2" key="1">
    <citation type="submission" date="2016-08" db="EMBL/GenBank/DDBJ databases">
        <authorList>
            <person name="Seilhamer J.J."/>
        </authorList>
    </citation>
    <scope>NUCLEOTIDE SEQUENCE [LARGE SCALE GENOMIC DNA]</scope>
    <source>
        <strain evidence="1 2">PH27A</strain>
    </source>
</reference>
<dbReference type="Proteomes" id="UP000094291">
    <property type="component" value="Unassembled WGS sequence"/>
</dbReference>
<dbReference type="Gene3D" id="2.130.10.10">
    <property type="entry name" value="YVTN repeat-like/Quinoprotein amine dehydrogenase"/>
    <property type="match status" value="1"/>
</dbReference>
<sequence>MTVIRKPDWSYPPKPVHQVNSVDLSDDGQRCVYASSSEYGKGAFSFYCLDGEGRNLWSVPLGQSCDRGFFWTAISGNGRYATAGGEYSTQGGSGFLKAYDVAMGGASMLDVSGLSGRVNQVAMSQSGDILAAVYSSSLRVYQRVGARYVLLDSADLDVNGRDYYAESVAIDREGRQIVVAGRHYLTADEPAEEATGAVFWFDCGSSLSMKAVSVLDCPAMRVAMTPEGGFWAVAMYDGSSCLFNPESAQVPLYRHTPPIQDLGVSYGIAIADRGYGNLVIASAVNYGHDQGAVCVVEGHMMTARLFAPGLSWQKMLEYSANPGLTMDDAGRWLTATDGQPLSNSDQDETPGNFYLFDLYEQRCLWSYPTRLMNWPMQITPDGGYVFGGSDDGCVYYWQNTVS</sequence>
<proteinExistence type="predicted"/>
<dbReference type="RefSeq" id="WP_068999375.1">
    <property type="nucleotide sequence ID" value="NZ_MDTQ01000001.1"/>
</dbReference>
<protein>
    <recommendedName>
        <fullName evidence="3">WD40 repeat domain-containing protein</fullName>
    </recommendedName>
</protein>
<evidence type="ECO:0000313" key="1">
    <source>
        <dbReference type="EMBL" id="ODC04394.1"/>
    </source>
</evidence>
<dbReference type="EMBL" id="MDTQ01000001">
    <property type="protein sequence ID" value="ODC04394.1"/>
    <property type="molecule type" value="Genomic_DNA"/>
</dbReference>
<dbReference type="AlphaFoldDB" id="A0A1E2VBR7"/>
<name>A0A1E2VBR7_9GAMM</name>
<comment type="caution">
    <text evidence="1">The sequence shown here is derived from an EMBL/GenBank/DDBJ whole genome shotgun (WGS) entry which is preliminary data.</text>
</comment>
<gene>
    <name evidence="1" type="ORF">BFW38_13495</name>
</gene>
<dbReference type="STRING" id="197479.BFW38_13495"/>
<dbReference type="OrthoDB" id="6195244at2"/>
<dbReference type="InterPro" id="IPR015943">
    <property type="entry name" value="WD40/YVTN_repeat-like_dom_sf"/>
</dbReference>
<evidence type="ECO:0008006" key="3">
    <source>
        <dbReference type="Google" id="ProtNLM"/>
    </source>
</evidence>
<dbReference type="InterPro" id="IPR011047">
    <property type="entry name" value="Quinoprotein_ADH-like_sf"/>
</dbReference>